<dbReference type="EnsemblPlants" id="Ma09_t02120.1">
    <property type="protein sequence ID" value="Ma09_p02120.1"/>
    <property type="gene ID" value="Ma09_g02120"/>
</dbReference>
<comment type="subcellular location">
    <subcellularLocation>
        <location evidence="13">Membrane</location>
        <topology evidence="13">Multi-pass membrane protein</topology>
    </subcellularLocation>
    <subcellularLocation>
        <location evidence="1">Mitochondrion inner membrane</location>
        <topology evidence="1">Multi-pass membrane protein</topology>
    </subcellularLocation>
</comment>
<keyword evidence="7" id="KW-0999">Mitochondrion inner membrane</keyword>
<evidence type="ECO:0000256" key="4">
    <source>
        <dbReference type="ARBA" id="ARBA00022448"/>
    </source>
</evidence>
<dbReference type="AlphaFoldDB" id="A0A804KF06"/>
<evidence type="ECO:0000256" key="5">
    <source>
        <dbReference type="ARBA" id="ARBA00022692"/>
    </source>
</evidence>
<comment type="subunit">
    <text evidence="3 13">Monomer.</text>
</comment>
<dbReference type="PRINTS" id="PR00926">
    <property type="entry name" value="MITOCARRIER"/>
</dbReference>
<evidence type="ECO:0000313" key="14">
    <source>
        <dbReference type="EMBL" id="CAG1833959.1"/>
    </source>
</evidence>
<dbReference type="GO" id="GO:1990544">
    <property type="term" value="P:mitochondrial ATP transmembrane transport"/>
    <property type="evidence" value="ECO:0007669"/>
    <property type="project" value="InterPro"/>
</dbReference>
<keyword evidence="5" id="KW-0812">Transmembrane</keyword>
<comment type="function">
    <text evidence="12">ADP:ATP antiporter that mediates import of ADP into the mitochondrial matrix for ATP synthesis, and export of ATP out to fuel the cell. Cycles between the cytoplasmic-open state (c-state) and the matrix-open state (m-state): operates by the alternating access mechanism with a single substrate-binding site intermittently exposed to either the cytosolic (c-state) or matrix (m-state) side of the inner mitochondrial membrane.</text>
</comment>
<evidence type="ECO:0000256" key="3">
    <source>
        <dbReference type="ARBA" id="ARBA00011245"/>
    </source>
</evidence>
<keyword evidence="4 13" id="KW-0813">Transport</keyword>
<dbReference type="GO" id="GO:0140021">
    <property type="term" value="P:mitochondrial ADP transmembrane transport"/>
    <property type="evidence" value="ECO:0007669"/>
    <property type="project" value="InterPro"/>
</dbReference>
<dbReference type="Proteomes" id="UP000012960">
    <property type="component" value="Unplaced"/>
</dbReference>
<accession>A0A804KF06</accession>
<evidence type="ECO:0000256" key="10">
    <source>
        <dbReference type="ARBA" id="ARBA00023136"/>
    </source>
</evidence>
<dbReference type="GO" id="GO:0005471">
    <property type="term" value="F:ATP:ADP antiporter activity"/>
    <property type="evidence" value="ECO:0007669"/>
    <property type="project" value="UniProtKB-UniRule"/>
</dbReference>
<evidence type="ECO:0000256" key="11">
    <source>
        <dbReference type="ARBA" id="ARBA00024143"/>
    </source>
</evidence>
<evidence type="ECO:0000256" key="8">
    <source>
        <dbReference type="ARBA" id="ARBA00022989"/>
    </source>
</evidence>
<organism evidence="15 16">
    <name type="scientific">Musa acuminata subsp. malaccensis</name>
    <name type="common">Wild banana</name>
    <name type="synonym">Musa malaccensis</name>
    <dbReference type="NCBI Taxonomy" id="214687"/>
    <lineage>
        <taxon>Eukaryota</taxon>
        <taxon>Viridiplantae</taxon>
        <taxon>Streptophyta</taxon>
        <taxon>Embryophyta</taxon>
        <taxon>Tracheophyta</taxon>
        <taxon>Spermatophyta</taxon>
        <taxon>Magnoliopsida</taxon>
        <taxon>Liliopsida</taxon>
        <taxon>Zingiberales</taxon>
        <taxon>Musaceae</taxon>
        <taxon>Musa</taxon>
    </lineage>
</organism>
<evidence type="ECO:0000256" key="9">
    <source>
        <dbReference type="ARBA" id="ARBA00023128"/>
    </source>
</evidence>
<keyword evidence="10" id="KW-0472">Membrane</keyword>
<keyword evidence="16" id="KW-1185">Reference proteome</keyword>
<sequence length="146" mass="16674">MFNFKKDKDGHWKWFAGNLASGGAAGARSVVFVYSVDYARTHLANDAKAAKKGGERQFRFNISCVGIMVYRGLYFGMYDSSKPVVLAGNLQVKFWLSVQILLASYSTTFFGERFDNDYPIDTGRRRMMMVSERFKRNGFAEKYLVL</sequence>
<dbReference type="InterPro" id="IPR023395">
    <property type="entry name" value="MCP_dom_sf"/>
</dbReference>
<evidence type="ECO:0000256" key="7">
    <source>
        <dbReference type="ARBA" id="ARBA00022792"/>
    </source>
</evidence>
<dbReference type="EMBL" id="HG996474">
    <property type="protein sequence ID" value="CAG1833959.1"/>
    <property type="molecule type" value="Genomic_DNA"/>
</dbReference>
<dbReference type="Gramene" id="Ma09_t02120.1">
    <property type="protein sequence ID" value="Ma09_p02120.1"/>
    <property type="gene ID" value="Ma09_g02120"/>
</dbReference>
<evidence type="ECO:0000256" key="6">
    <source>
        <dbReference type="ARBA" id="ARBA00022737"/>
    </source>
</evidence>
<evidence type="ECO:0000313" key="15">
    <source>
        <dbReference type="EnsemblPlants" id="Ma09_p02120.1"/>
    </source>
</evidence>
<comment type="similarity">
    <text evidence="2 13">Belongs to the mitochondrial carrier (TC 2.A.29) family.</text>
</comment>
<dbReference type="PANTHER" id="PTHR45635:SF14">
    <property type="entry name" value="ADP_ATP TRANSLOCASE"/>
    <property type="match status" value="1"/>
</dbReference>
<name>A0A804KF06_MUSAM</name>
<dbReference type="InParanoid" id="A0A804KF06"/>
<comment type="catalytic activity">
    <reaction evidence="11">
        <text>ADP(in) + ATP(out) = ADP(out) + ATP(in)</text>
        <dbReference type="Rhea" id="RHEA:34999"/>
        <dbReference type="ChEBI" id="CHEBI:30616"/>
        <dbReference type="ChEBI" id="CHEBI:456216"/>
    </reaction>
    <physiologicalReaction direction="left-to-right" evidence="11">
        <dbReference type="Rhea" id="RHEA:35000"/>
    </physiologicalReaction>
</comment>
<protein>
    <recommendedName>
        <fullName evidence="13">ADP/ATP translocase</fullName>
    </recommendedName>
    <alternativeName>
        <fullName evidence="13">ADP,ATP carrier protein</fullName>
    </alternativeName>
</protein>
<dbReference type="PANTHER" id="PTHR45635">
    <property type="entry name" value="ADP,ATP CARRIER PROTEIN 1-RELATED-RELATED"/>
    <property type="match status" value="1"/>
</dbReference>
<dbReference type="InterPro" id="IPR002113">
    <property type="entry name" value="ADT_euk_type"/>
</dbReference>
<evidence type="ECO:0000256" key="13">
    <source>
        <dbReference type="RuleBase" id="RU368008"/>
    </source>
</evidence>
<keyword evidence="9" id="KW-0496">Mitochondrion</keyword>
<evidence type="ECO:0000256" key="2">
    <source>
        <dbReference type="ARBA" id="ARBA00006375"/>
    </source>
</evidence>
<keyword evidence="8" id="KW-1133">Transmembrane helix</keyword>
<gene>
    <name evidence="14" type="ORF">GSMUA_220640.1</name>
</gene>
<evidence type="ECO:0000256" key="12">
    <source>
        <dbReference type="ARBA" id="ARBA00045250"/>
    </source>
</evidence>
<evidence type="ECO:0000256" key="1">
    <source>
        <dbReference type="ARBA" id="ARBA00004448"/>
    </source>
</evidence>
<dbReference type="InterPro" id="IPR002067">
    <property type="entry name" value="MCP"/>
</dbReference>
<dbReference type="GO" id="GO:0005743">
    <property type="term" value="C:mitochondrial inner membrane"/>
    <property type="evidence" value="ECO:0007669"/>
    <property type="project" value="UniProtKB-SubCell"/>
</dbReference>
<reference evidence="14" key="1">
    <citation type="submission" date="2021-03" db="EMBL/GenBank/DDBJ databases">
        <authorList>
            <consortium name="Genoscope - CEA"/>
            <person name="William W."/>
        </authorList>
    </citation>
    <scope>NUCLEOTIDE SEQUENCE</scope>
    <source>
        <strain evidence="14">Doubled-haploid Pahang</strain>
    </source>
</reference>
<keyword evidence="6" id="KW-0677">Repeat</keyword>
<dbReference type="SUPFAM" id="SSF103506">
    <property type="entry name" value="Mitochondrial carrier"/>
    <property type="match status" value="1"/>
</dbReference>
<evidence type="ECO:0000313" key="16">
    <source>
        <dbReference type="Proteomes" id="UP000012960"/>
    </source>
</evidence>
<proteinExistence type="inferred from homology"/>
<dbReference type="Gene3D" id="1.50.40.10">
    <property type="entry name" value="Mitochondrial carrier domain"/>
    <property type="match status" value="2"/>
</dbReference>
<comment type="function">
    <text evidence="13">Catalyzes the exchange of ADP and ATP across the membrane.</text>
</comment>
<reference evidence="15" key="2">
    <citation type="submission" date="2021-05" db="UniProtKB">
        <authorList>
            <consortium name="EnsemblPlants"/>
        </authorList>
    </citation>
    <scope>IDENTIFICATION</scope>
    <source>
        <strain evidence="15">subsp. malaccensis</strain>
    </source>
</reference>